<evidence type="ECO:0000313" key="1">
    <source>
        <dbReference type="EMBL" id="KAK7055077.1"/>
    </source>
</evidence>
<name>A0AAW0DQR4_9AGAR</name>
<comment type="caution">
    <text evidence="1">The sequence shown here is derived from an EMBL/GenBank/DDBJ whole genome shotgun (WGS) entry which is preliminary data.</text>
</comment>
<keyword evidence="2" id="KW-1185">Reference proteome</keyword>
<sequence length="268" mass="30524">MSMYPPAQVVVRRTVIVDRDSTGRTPTSRGFYPDPLFTTKPLVTKVTVASYSGRAEIVDIDREAELDPPPTPHPEFQSLVPVWVGNTVYLLEDGTDEEKLHVTTITPEQEAQPELLAERLSHHDVPDAPIDEGPETFDDENPVPVLYRWITPDNPQPKADVKHFASLLGARNLFPTVSIFISIITQGIYCHHVDYHSFDVDVRPNSHFLFEGHLAGFFVVQYVRWERAGWTCVQMMNEYQRHKVSVCYPQSRCLLLPKPTMDEFPRGP</sequence>
<dbReference type="Proteomes" id="UP001362999">
    <property type="component" value="Unassembled WGS sequence"/>
</dbReference>
<reference evidence="1 2" key="1">
    <citation type="journal article" date="2024" name="J Genomics">
        <title>Draft genome sequencing and assembly of Favolaschia claudopus CIRM-BRFM 2984 isolated from oak limbs.</title>
        <authorList>
            <person name="Navarro D."/>
            <person name="Drula E."/>
            <person name="Chaduli D."/>
            <person name="Cazenave R."/>
            <person name="Ahrendt S."/>
            <person name="Wang J."/>
            <person name="Lipzen A."/>
            <person name="Daum C."/>
            <person name="Barry K."/>
            <person name="Grigoriev I.V."/>
            <person name="Favel A."/>
            <person name="Rosso M.N."/>
            <person name="Martin F."/>
        </authorList>
    </citation>
    <scope>NUCLEOTIDE SEQUENCE [LARGE SCALE GENOMIC DNA]</scope>
    <source>
        <strain evidence="1 2">CIRM-BRFM 2984</strain>
    </source>
</reference>
<gene>
    <name evidence="1" type="ORF">R3P38DRAFT_3169783</name>
</gene>
<protein>
    <submittedName>
        <fullName evidence="1">Uncharacterized protein</fullName>
    </submittedName>
</protein>
<proteinExistence type="predicted"/>
<evidence type="ECO:0000313" key="2">
    <source>
        <dbReference type="Proteomes" id="UP001362999"/>
    </source>
</evidence>
<dbReference type="AlphaFoldDB" id="A0AAW0DQR4"/>
<accession>A0AAW0DQR4</accession>
<dbReference type="EMBL" id="JAWWNJ010000005">
    <property type="protein sequence ID" value="KAK7055077.1"/>
    <property type="molecule type" value="Genomic_DNA"/>
</dbReference>
<organism evidence="1 2">
    <name type="scientific">Favolaschia claudopus</name>
    <dbReference type="NCBI Taxonomy" id="2862362"/>
    <lineage>
        <taxon>Eukaryota</taxon>
        <taxon>Fungi</taxon>
        <taxon>Dikarya</taxon>
        <taxon>Basidiomycota</taxon>
        <taxon>Agaricomycotina</taxon>
        <taxon>Agaricomycetes</taxon>
        <taxon>Agaricomycetidae</taxon>
        <taxon>Agaricales</taxon>
        <taxon>Marasmiineae</taxon>
        <taxon>Mycenaceae</taxon>
        <taxon>Favolaschia</taxon>
    </lineage>
</organism>